<dbReference type="AlphaFoldDB" id="A0A381W784"/>
<proteinExistence type="predicted"/>
<dbReference type="EMBL" id="UINC01010925">
    <property type="protein sequence ID" value="SVA48416.1"/>
    <property type="molecule type" value="Genomic_DNA"/>
</dbReference>
<sequence>MGTFSRVDKNTAPFLGSLRDGDVLAPSGNIPRISPRLNALFAVFIVDGARFFLSVGINP</sequence>
<evidence type="ECO:0000313" key="1">
    <source>
        <dbReference type="EMBL" id="SVA48416.1"/>
    </source>
</evidence>
<organism evidence="1">
    <name type="scientific">marine metagenome</name>
    <dbReference type="NCBI Taxonomy" id="408172"/>
    <lineage>
        <taxon>unclassified sequences</taxon>
        <taxon>metagenomes</taxon>
        <taxon>ecological metagenomes</taxon>
    </lineage>
</organism>
<accession>A0A381W784</accession>
<name>A0A381W784_9ZZZZ</name>
<gene>
    <name evidence="1" type="ORF">METZ01_LOCUS101270</name>
</gene>
<reference evidence="1" key="1">
    <citation type="submission" date="2018-05" db="EMBL/GenBank/DDBJ databases">
        <authorList>
            <person name="Lanie J.A."/>
            <person name="Ng W.-L."/>
            <person name="Kazmierczak K.M."/>
            <person name="Andrzejewski T.M."/>
            <person name="Davidsen T.M."/>
            <person name="Wayne K.J."/>
            <person name="Tettelin H."/>
            <person name="Glass J.I."/>
            <person name="Rusch D."/>
            <person name="Podicherti R."/>
            <person name="Tsui H.-C.T."/>
            <person name="Winkler M.E."/>
        </authorList>
    </citation>
    <scope>NUCLEOTIDE SEQUENCE</scope>
</reference>
<protein>
    <submittedName>
        <fullName evidence="1">Uncharacterized protein</fullName>
    </submittedName>
</protein>